<dbReference type="SMART" id="SM00332">
    <property type="entry name" value="PP2Cc"/>
    <property type="match status" value="1"/>
</dbReference>
<feature type="region of interest" description="Disordered" evidence="9">
    <location>
        <begin position="401"/>
        <end position="425"/>
    </location>
</feature>
<comment type="similarity">
    <text evidence="2">Belongs to the PP2C family.</text>
</comment>
<dbReference type="PANTHER" id="PTHR13832">
    <property type="entry name" value="PROTEIN PHOSPHATASE 2C"/>
    <property type="match status" value="1"/>
</dbReference>
<accession>A0A9D4TN76</accession>
<dbReference type="Pfam" id="PF00481">
    <property type="entry name" value="PP2C"/>
    <property type="match status" value="1"/>
</dbReference>
<dbReference type="AlphaFoldDB" id="A0A9D4TN76"/>
<dbReference type="EMBL" id="SIDB01000007">
    <property type="protein sequence ID" value="KAI3430380.1"/>
    <property type="molecule type" value="Genomic_DNA"/>
</dbReference>
<evidence type="ECO:0000256" key="3">
    <source>
        <dbReference type="ARBA" id="ARBA00013081"/>
    </source>
</evidence>
<feature type="region of interest" description="Disordered" evidence="9">
    <location>
        <begin position="544"/>
        <end position="608"/>
    </location>
</feature>
<evidence type="ECO:0000256" key="5">
    <source>
        <dbReference type="ARBA" id="ARBA00022801"/>
    </source>
</evidence>
<evidence type="ECO:0000256" key="7">
    <source>
        <dbReference type="ARBA" id="ARBA00022912"/>
    </source>
</evidence>
<reference evidence="11" key="2">
    <citation type="submission" date="2020-11" db="EMBL/GenBank/DDBJ databases">
        <authorList>
            <person name="Cecchin M."/>
            <person name="Marcolungo L."/>
            <person name="Rossato M."/>
            <person name="Girolomoni L."/>
            <person name="Cosentino E."/>
            <person name="Cuine S."/>
            <person name="Li-Beisson Y."/>
            <person name="Delledonne M."/>
            <person name="Ballottari M."/>
        </authorList>
    </citation>
    <scope>NUCLEOTIDE SEQUENCE</scope>
    <source>
        <strain evidence="11">211/11P</strain>
        <tissue evidence="11">Whole cell</tissue>
    </source>
</reference>
<evidence type="ECO:0000256" key="8">
    <source>
        <dbReference type="ARBA" id="ARBA00023211"/>
    </source>
</evidence>
<comment type="caution">
    <text evidence="11">The sequence shown here is derived from an EMBL/GenBank/DDBJ whole genome shotgun (WGS) entry which is preliminary data.</text>
</comment>
<dbReference type="GO" id="GO:0004722">
    <property type="term" value="F:protein serine/threonine phosphatase activity"/>
    <property type="evidence" value="ECO:0007669"/>
    <property type="project" value="UniProtKB-EC"/>
</dbReference>
<keyword evidence="4" id="KW-0479">Metal-binding</keyword>
<dbReference type="Gene3D" id="3.60.40.10">
    <property type="entry name" value="PPM-type phosphatase domain"/>
    <property type="match status" value="1"/>
</dbReference>
<evidence type="ECO:0000256" key="1">
    <source>
        <dbReference type="ARBA" id="ARBA00001936"/>
    </source>
</evidence>
<sequence>MVVVDWCSATYAGRRGEDRIVAVHRPWPSGGGSASGHSPGRSAPLFPDGQEMATTPTTYALFAVFDGHNGAHAARFAAHSVQGIVEALLPTHAPPQEAVAGGSSAELTELASQLQEVLVLSCLELQRQYATTGFMAGCTATLVLQVGCLVTVASLGSSTCVLDSGDGALLSLSEDHRMSSNVRERQRLLAAGCLVAALDAAGTGPAPTPSRGSGVLRLWPGGLTLSRSLGDFPVGQGVLPLPHVKQVLLAPSGGRIILASDGVWSAAGSSMLRTMHEAPLKSAAHSIIRGVSTSKSSKGSCEVDASVIVADILPAGDSFQALCERHDARAAAAASAASSARRQGGGGGAMLRLLGIGKPKSSKAARAAQAVQPAPEPPSKTKLLCDFDSAALAGLVPAAPCGSSLQSRSKPASRSSSLSRSSSSSSLAVATDAAAKLPPLWFDEATGHSMLAAVAEARQLWRLARRHRKLFGASPELLSGSEAHPGLQAAAGGSPLLRRSSAPGNGSTGAGSFRHKQATAPDQAAHQALLRGGSTSLPRFTREQQAGLASSLSRQRSLSEQNATASRSGNYNAAAMSALPPLPATPRAPAHCSASPSGASSDDGEQELGEGGLQVIWSRAFESAGANPATQPCSSSSAAADALSSPAWDLPQLRTTAARPSSAAGGCPAAPPAAEAAASGSASSSLMRRPPLPRSASAAAALAALSRSSKNLAPATPRIDAGAAELLQKQAEGLQTERTLKPCGWQSMHELLVSTS</sequence>
<comment type="cofactor">
    <cofactor evidence="1">
        <name>Mn(2+)</name>
        <dbReference type="ChEBI" id="CHEBI:29035"/>
    </cofactor>
</comment>
<evidence type="ECO:0000256" key="2">
    <source>
        <dbReference type="ARBA" id="ARBA00006702"/>
    </source>
</evidence>
<dbReference type="InterPro" id="IPR001932">
    <property type="entry name" value="PPM-type_phosphatase-like_dom"/>
</dbReference>
<dbReference type="SUPFAM" id="SSF81606">
    <property type="entry name" value="PP2C-like"/>
    <property type="match status" value="1"/>
</dbReference>
<dbReference type="GO" id="GO:0046872">
    <property type="term" value="F:metal ion binding"/>
    <property type="evidence" value="ECO:0007669"/>
    <property type="project" value="UniProtKB-KW"/>
</dbReference>
<dbReference type="InterPro" id="IPR015655">
    <property type="entry name" value="PP2C"/>
</dbReference>
<keyword evidence="12" id="KW-1185">Reference proteome</keyword>
<feature type="compositionally biased region" description="Low complexity" evidence="9">
    <location>
        <begin position="657"/>
        <end position="692"/>
    </location>
</feature>
<evidence type="ECO:0000313" key="12">
    <source>
        <dbReference type="Proteomes" id="UP001055712"/>
    </source>
</evidence>
<keyword evidence="5" id="KW-0378">Hydrolase</keyword>
<reference evidence="11" key="1">
    <citation type="journal article" date="2019" name="Plant J.">
        <title>Chlorella vulgaris genome assembly and annotation reveals the molecular basis for metabolic acclimation to high light conditions.</title>
        <authorList>
            <person name="Cecchin M."/>
            <person name="Marcolungo L."/>
            <person name="Rossato M."/>
            <person name="Girolomoni L."/>
            <person name="Cosentino E."/>
            <person name="Cuine S."/>
            <person name="Li-Beisson Y."/>
            <person name="Delledonne M."/>
            <person name="Ballottari M."/>
        </authorList>
    </citation>
    <scope>NUCLEOTIDE SEQUENCE</scope>
    <source>
        <strain evidence="11">211/11P</strain>
    </source>
</reference>
<evidence type="ECO:0000256" key="6">
    <source>
        <dbReference type="ARBA" id="ARBA00022842"/>
    </source>
</evidence>
<keyword evidence="8" id="KW-0464">Manganese</keyword>
<evidence type="ECO:0000313" key="11">
    <source>
        <dbReference type="EMBL" id="KAI3430380.1"/>
    </source>
</evidence>
<evidence type="ECO:0000256" key="9">
    <source>
        <dbReference type="SAM" id="MobiDB-lite"/>
    </source>
</evidence>
<dbReference type="EC" id="3.1.3.16" evidence="3"/>
<keyword evidence="7" id="KW-0904">Protein phosphatase</keyword>
<feature type="compositionally biased region" description="Low complexity" evidence="9">
    <location>
        <begin position="550"/>
        <end position="561"/>
    </location>
</feature>
<dbReference type="PROSITE" id="PS51746">
    <property type="entry name" value="PPM_2"/>
    <property type="match status" value="1"/>
</dbReference>
<feature type="region of interest" description="Disordered" evidence="9">
    <location>
        <begin position="476"/>
        <end position="524"/>
    </location>
</feature>
<evidence type="ECO:0000259" key="10">
    <source>
        <dbReference type="PROSITE" id="PS51746"/>
    </source>
</evidence>
<dbReference type="OrthoDB" id="10264738at2759"/>
<dbReference type="Proteomes" id="UP001055712">
    <property type="component" value="Unassembled WGS sequence"/>
</dbReference>
<feature type="compositionally biased region" description="Polar residues" evidence="9">
    <location>
        <begin position="562"/>
        <end position="571"/>
    </location>
</feature>
<gene>
    <name evidence="11" type="ORF">D9Q98_004975</name>
</gene>
<dbReference type="InterPro" id="IPR036457">
    <property type="entry name" value="PPM-type-like_dom_sf"/>
</dbReference>
<dbReference type="PANTHER" id="PTHR13832:SF803">
    <property type="entry name" value="PROTEIN PHOSPHATASE 1G"/>
    <property type="match status" value="1"/>
</dbReference>
<name>A0A9D4TN76_CHLVU</name>
<feature type="compositionally biased region" description="Low complexity" evidence="9">
    <location>
        <begin position="403"/>
        <end position="425"/>
    </location>
</feature>
<dbReference type="CDD" id="cd00143">
    <property type="entry name" value="PP2Cc"/>
    <property type="match status" value="1"/>
</dbReference>
<feature type="domain" description="PPM-type phosphatase" evidence="10">
    <location>
        <begin position="32"/>
        <end position="312"/>
    </location>
</feature>
<protein>
    <recommendedName>
        <fullName evidence="3">protein-serine/threonine phosphatase</fullName>
        <ecNumber evidence="3">3.1.3.16</ecNumber>
    </recommendedName>
</protein>
<proteinExistence type="inferred from homology"/>
<feature type="compositionally biased region" description="Low complexity" evidence="9">
    <location>
        <begin position="587"/>
        <end position="601"/>
    </location>
</feature>
<feature type="region of interest" description="Disordered" evidence="9">
    <location>
        <begin position="655"/>
        <end position="692"/>
    </location>
</feature>
<keyword evidence="6" id="KW-0460">Magnesium</keyword>
<organism evidence="11 12">
    <name type="scientific">Chlorella vulgaris</name>
    <name type="common">Green alga</name>
    <dbReference type="NCBI Taxonomy" id="3077"/>
    <lineage>
        <taxon>Eukaryota</taxon>
        <taxon>Viridiplantae</taxon>
        <taxon>Chlorophyta</taxon>
        <taxon>core chlorophytes</taxon>
        <taxon>Trebouxiophyceae</taxon>
        <taxon>Chlorellales</taxon>
        <taxon>Chlorellaceae</taxon>
        <taxon>Chlorella clade</taxon>
        <taxon>Chlorella</taxon>
    </lineage>
</organism>
<evidence type="ECO:0000256" key="4">
    <source>
        <dbReference type="ARBA" id="ARBA00022723"/>
    </source>
</evidence>